<dbReference type="InterPro" id="IPR045017">
    <property type="entry name" value="DECR2-like"/>
</dbReference>
<evidence type="ECO:0000256" key="5">
    <source>
        <dbReference type="ARBA" id="ARBA00026117"/>
    </source>
</evidence>
<evidence type="ECO:0000256" key="9">
    <source>
        <dbReference type="ARBA" id="ARBA00048340"/>
    </source>
</evidence>
<evidence type="ECO:0000256" key="1">
    <source>
        <dbReference type="ARBA" id="ARBA00022857"/>
    </source>
</evidence>
<comment type="caution">
    <text evidence="11">The sequence shown here is derived from an EMBL/GenBank/DDBJ whole genome shotgun (WGS) entry which is preliminary data.</text>
</comment>
<evidence type="ECO:0000256" key="2">
    <source>
        <dbReference type="ARBA" id="ARBA00023002"/>
    </source>
</evidence>
<comment type="similarity">
    <text evidence="3">Belongs to the short-chain dehydrogenases/reductases (SDR) family. 2,4-dienoyl-CoA reductase subfamily.</text>
</comment>
<evidence type="ECO:0000256" key="4">
    <source>
        <dbReference type="ARBA" id="ARBA00025939"/>
    </source>
</evidence>
<comment type="catalytic activity">
    <reaction evidence="10">
        <text>(2E,4Z,7Z,10Z,13Z,16Z,19Z)-docosaheptaenoyl-CoA + NADPH + H(+) = (3E,7Z,10Z,13Z,16Z,19Z)-docosahexaenoyl-CoA + NADP(+)</text>
        <dbReference type="Rhea" id="RHEA:44920"/>
        <dbReference type="ChEBI" id="CHEBI:15378"/>
        <dbReference type="ChEBI" id="CHEBI:57783"/>
        <dbReference type="ChEBI" id="CHEBI:58349"/>
        <dbReference type="ChEBI" id="CHEBI:77559"/>
        <dbReference type="ChEBI" id="CHEBI:84791"/>
    </reaction>
</comment>
<keyword evidence="1" id="KW-0521">NADP</keyword>
<name>A0A9Q0YGQ4_HOLLE</name>
<reference evidence="11" key="1">
    <citation type="submission" date="2021-10" db="EMBL/GenBank/DDBJ databases">
        <title>Tropical sea cucumber genome reveals ecological adaptation and Cuvierian tubules defense mechanism.</title>
        <authorList>
            <person name="Chen T."/>
        </authorList>
    </citation>
    <scope>NUCLEOTIDE SEQUENCE</scope>
    <source>
        <strain evidence="11">Nanhai2018</strain>
        <tissue evidence="11">Muscle</tissue>
    </source>
</reference>
<keyword evidence="2" id="KW-0560">Oxidoreductase</keyword>
<protein>
    <recommendedName>
        <fullName evidence="6">Peroxisomal 2,4-dienoyl-CoA reductase [(3E)-enoyl-CoA-producing]</fullName>
        <ecNumber evidence="5">1.3.1.124</ecNumber>
    </recommendedName>
    <alternativeName>
        <fullName evidence="7">2,4-dienoyl-CoA reductase 2</fullName>
    </alternativeName>
</protein>
<comment type="catalytic activity">
    <reaction evidence="9">
        <text>a (2E,4Z)-dienoyl-CoA + NADPH + H(+) = a 4,5-saturated-(3E)-enoyl-CoA + NADP(+)</text>
        <dbReference type="Rhea" id="RHEA:61892"/>
        <dbReference type="ChEBI" id="CHEBI:15378"/>
        <dbReference type="ChEBI" id="CHEBI:57783"/>
        <dbReference type="ChEBI" id="CHEBI:58349"/>
        <dbReference type="ChEBI" id="CHEBI:85099"/>
        <dbReference type="ChEBI" id="CHEBI:85493"/>
        <dbReference type="EC" id="1.3.1.124"/>
    </reaction>
</comment>
<dbReference type="EC" id="1.3.1.124" evidence="5"/>
<sequence length="144" mass="16048">MLVLRKGVLRTFSFKFANLNCSLRMEHSASIINAEDKTDLYHNCFNPNLLRGKVAFVTGGGSGIGYSITEVLMRHGCKTVIASRNKEKLEKAANSLKQLTAQDCYPLVMDVRKPDQIMSAVDSALGRFGRIDFLINSKLRSSLY</sequence>
<evidence type="ECO:0000256" key="10">
    <source>
        <dbReference type="ARBA" id="ARBA00048631"/>
    </source>
</evidence>
<dbReference type="SUPFAM" id="SSF51735">
    <property type="entry name" value="NAD(P)-binding Rossmann-fold domains"/>
    <property type="match status" value="1"/>
</dbReference>
<dbReference type="Proteomes" id="UP001152320">
    <property type="component" value="Unassembled WGS sequence"/>
</dbReference>
<accession>A0A9Q0YGQ4</accession>
<evidence type="ECO:0000313" key="12">
    <source>
        <dbReference type="Proteomes" id="UP001152320"/>
    </source>
</evidence>
<comment type="subunit">
    <text evidence="4">Monomer, dimer and oligomer.</text>
</comment>
<evidence type="ECO:0000256" key="8">
    <source>
        <dbReference type="ARBA" id="ARBA00048009"/>
    </source>
</evidence>
<gene>
    <name evidence="11" type="ORF">HOLleu_43639</name>
</gene>
<dbReference type="InterPro" id="IPR036291">
    <property type="entry name" value="NAD(P)-bd_dom_sf"/>
</dbReference>
<dbReference type="OrthoDB" id="1393670at2759"/>
<comment type="catalytic activity">
    <reaction evidence="8">
        <text>a (2E,4E)-dienoyl-CoA + NADPH + H(+) = a 4,5-saturated-(3E)-enoyl-CoA + NADP(+)</text>
        <dbReference type="Rhea" id="RHEA:45912"/>
        <dbReference type="ChEBI" id="CHEBI:15378"/>
        <dbReference type="ChEBI" id="CHEBI:57783"/>
        <dbReference type="ChEBI" id="CHEBI:58349"/>
        <dbReference type="ChEBI" id="CHEBI:85101"/>
        <dbReference type="ChEBI" id="CHEBI:85493"/>
        <dbReference type="EC" id="1.3.1.124"/>
    </reaction>
</comment>
<dbReference type="EMBL" id="JAIZAY010000394">
    <property type="protein sequence ID" value="KAJ8018391.1"/>
    <property type="molecule type" value="Genomic_DNA"/>
</dbReference>
<dbReference type="Pfam" id="PF00106">
    <property type="entry name" value="adh_short"/>
    <property type="match status" value="1"/>
</dbReference>
<evidence type="ECO:0000256" key="3">
    <source>
        <dbReference type="ARBA" id="ARBA00025787"/>
    </source>
</evidence>
<dbReference type="GO" id="GO:0009062">
    <property type="term" value="P:fatty acid catabolic process"/>
    <property type="evidence" value="ECO:0007669"/>
    <property type="project" value="InterPro"/>
</dbReference>
<evidence type="ECO:0000256" key="6">
    <source>
        <dbReference type="ARBA" id="ARBA00026221"/>
    </source>
</evidence>
<keyword evidence="12" id="KW-1185">Reference proteome</keyword>
<dbReference type="GO" id="GO:0008670">
    <property type="term" value="F:2,4-dienoyl-CoA reductase (NADPH) activity"/>
    <property type="evidence" value="ECO:0007669"/>
    <property type="project" value="InterPro"/>
</dbReference>
<dbReference type="InterPro" id="IPR002347">
    <property type="entry name" value="SDR_fam"/>
</dbReference>
<dbReference type="PANTHER" id="PTHR43296:SF2">
    <property type="entry name" value="PEROXISOMAL 2,4-DIENOYL-COA REDUCTASE [(3E)-ENOYL-COA-PRODUCING]"/>
    <property type="match status" value="1"/>
</dbReference>
<dbReference type="AlphaFoldDB" id="A0A9Q0YGQ4"/>
<dbReference type="PANTHER" id="PTHR43296">
    <property type="entry name" value="PEROXISOMAL 2,4-DIENOYL-COA REDUCTASE"/>
    <property type="match status" value="1"/>
</dbReference>
<proteinExistence type="inferred from homology"/>
<evidence type="ECO:0000256" key="7">
    <source>
        <dbReference type="ARBA" id="ARBA00030890"/>
    </source>
</evidence>
<evidence type="ECO:0000313" key="11">
    <source>
        <dbReference type="EMBL" id="KAJ8018391.1"/>
    </source>
</evidence>
<dbReference type="GO" id="GO:0005777">
    <property type="term" value="C:peroxisome"/>
    <property type="evidence" value="ECO:0007669"/>
    <property type="project" value="TreeGrafter"/>
</dbReference>
<dbReference type="Gene3D" id="3.40.50.720">
    <property type="entry name" value="NAD(P)-binding Rossmann-like Domain"/>
    <property type="match status" value="1"/>
</dbReference>
<organism evidence="11 12">
    <name type="scientific">Holothuria leucospilota</name>
    <name type="common">Black long sea cucumber</name>
    <name type="synonym">Mertensiothuria leucospilota</name>
    <dbReference type="NCBI Taxonomy" id="206669"/>
    <lineage>
        <taxon>Eukaryota</taxon>
        <taxon>Metazoa</taxon>
        <taxon>Echinodermata</taxon>
        <taxon>Eleutherozoa</taxon>
        <taxon>Echinozoa</taxon>
        <taxon>Holothuroidea</taxon>
        <taxon>Aspidochirotacea</taxon>
        <taxon>Aspidochirotida</taxon>
        <taxon>Holothuriidae</taxon>
        <taxon>Holothuria</taxon>
    </lineage>
</organism>
<dbReference type="PRINTS" id="PR00081">
    <property type="entry name" value="GDHRDH"/>
</dbReference>